<keyword evidence="3" id="KW-1185">Reference proteome</keyword>
<evidence type="ECO:0008006" key="4">
    <source>
        <dbReference type="Google" id="ProtNLM"/>
    </source>
</evidence>
<sequence length="465" mass="49436">MTLARSTYKPDTQVVGVAALCVLASGLGLYALLSGRPDLGFHWMAALGILIALVVSRKRLAPLYLSPVAIVSIGIVGMALVGAAFYSSVQYAATGGSIRAILTDAETAATMTAMFVLAAAVLTGGLLVAWIAPRIEPTRQLSTEWQVSAGTLGLMVFAGFIPGLLIVVLRGSDLLRRNFYIEDHEAGSSILGLAGQLSIAAVIIMGYAFMRGRGGVRFLALLGGAGYLAIFFANGSRRLALWPILFALGMLIARRNRATITALVLSLPAAVGLVGIALFLRGLDQHGLVAYLERLPLLSAYPIDWSSVSRNVLISFGIIGATAFQQPQIDPGLFWVSVNPLPGGLVGWYGEAADLRLNYYTPYAAIGELANHGTLYLVGYGLIVGVILGGLDRSVQKLTKNGHDIFALALVGLSAMFLLLSMQYTLRASTRLLVYGVLIAIAVGWLSGVLARQRARRDAAPHWRR</sequence>
<feature type="transmembrane region" description="Helical" evidence="1">
    <location>
        <begin position="369"/>
        <end position="391"/>
    </location>
</feature>
<proteinExistence type="predicted"/>
<dbReference type="EMBL" id="JAHWXI010000004">
    <property type="protein sequence ID" value="MDN4463875.1"/>
    <property type="molecule type" value="Genomic_DNA"/>
</dbReference>
<feature type="transmembrane region" description="Helical" evidence="1">
    <location>
        <begin position="403"/>
        <end position="426"/>
    </location>
</feature>
<keyword evidence="1" id="KW-1133">Transmembrane helix</keyword>
<feature type="transmembrane region" description="Helical" evidence="1">
    <location>
        <begin position="262"/>
        <end position="283"/>
    </location>
</feature>
<keyword evidence="1" id="KW-0472">Membrane</keyword>
<name>A0ABT8FRP0_9MICO</name>
<feature type="transmembrane region" description="Helical" evidence="1">
    <location>
        <begin position="216"/>
        <end position="233"/>
    </location>
</feature>
<evidence type="ECO:0000313" key="2">
    <source>
        <dbReference type="EMBL" id="MDN4463875.1"/>
    </source>
</evidence>
<dbReference type="Proteomes" id="UP001172731">
    <property type="component" value="Unassembled WGS sequence"/>
</dbReference>
<protein>
    <recommendedName>
        <fullName evidence="4">O-antigen polysaccharide polymerase Wzy</fullName>
    </recommendedName>
</protein>
<reference evidence="2" key="1">
    <citation type="submission" date="2021-06" db="EMBL/GenBank/DDBJ databases">
        <title>Genome-based taxonomic framework of Microbacterium strains isolated from marine environment, the description of four new species and reclassification of four preexisting species.</title>
        <authorList>
            <person name="Lee S.D."/>
            <person name="Kim S.-M."/>
            <person name="Byeon Y.-S."/>
            <person name="Yang H.L."/>
            <person name="Kim I.S."/>
        </authorList>
    </citation>
    <scope>NUCLEOTIDE SEQUENCE</scope>
    <source>
        <strain evidence="2">KACC 20510</strain>
    </source>
</reference>
<evidence type="ECO:0000313" key="3">
    <source>
        <dbReference type="Proteomes" id="UP001172731"/>
    </source>
</evidence>
<feature type="transmembrane region" description="Helical" evidence="1">
    <location>
        <begin position="12"/>
        <end position="33"/>
    </location>
</feature>
<feature type="transmembrane region" description="Helical" evidence="1">
    <location>
        <begin position="68"/>
        <end position="89"/>
    </location>
</feature>
<feature type="transmembrane region" description="Helical" evidence="1">
    <location>
        <begin position="145"/>
        <end position="169"/>
    </location>
</feature>
<feature type="transmembrane region" description="Helical" evidence="1">
    <location>
        <begin position="109"/>
        <end position="133"/>
    </location>
</feature>
<dbReference type="RefSeq" id="WP_301132971.1">
    <property type="nucleotide sequence ID" value="NZ_BAAAUQ010000019.1"/>
</dbReference>
<comment type="caution">
    <text evidence="2">The sequence shown here is derived from an EMBL/GenBank/DDBJ whole genome shotgun (WGS) entry which is preliminary data.</text>
</comment>
<organism evidence="2 3">
    <name type="scientific">Microbacterium aurantiacum</name>
    <dbReference type="NCBI Taxonomy" id="162393"/>
    <lineage>
        <taxon>Bacteria</taxon>
        <taxon>Bacillati</taxon>
        <taxon>Actinomycetota</taxon>
        <taxon>Actinomycetes</taxon>
        <taxon>Micrococcales</taxon>
        <taxon>Microbacteriaceae</taxon>
        <taxon>Microbacterium</taxon>
    </lineage>
</organism>
<keyword evidence="1" id="KW-0812">Transmembrane</keyword>
<feature type="transmembrane region" description="Helical" evidence="1">
    <location>
        <begin position="432"/>
        <end position="451"/>
    </location>
</feature>
<feature type="transmembrane region" description="Helical" evidence="1">
    <location>
        <begin position="39"/>
        <end position="56"/>
    </location>
</feature>
<gene>
    <name evidence="2" type="ORF">KZC48_05620</name>
</gene>
<accession>A0ABT8FRP0</accession>
<feature type="transmembrane region" description="Helical" evidence="1">
    <location>
        <begin position="239"/>
        <end position="255"/>
    </location>
</feature>
<feature type="transmembrane region" description="Helical" evidence="1">
    <location>
        <begin position="189"/>
        <end position="209"/>
    </location>
</feature>
<evidence type="ECO:0000256" key="1">
    <source>
        <dbReference type="SAM" id="Phobius"/>
    </source>
</evidence>